<dbReference type="GO" id="GO:0000235">
    <property type="term" value="C:astral microtubule"/>
    <property type="evidence" value="ECO:0007669"/>
    <property type="project" value="TreeGrafter"/>
</dbReference>
<dbReference type="GO" id="GO:1902412">
    <property type="term" value="P:regulation of mitotic cytokinesis"/>
    <property type="evidence" value="ECO:0007669"/>
    <property type="project" value="TreeGrafter"/>
</dbReference>
<dbReference type="InterPro" id="IPR026106">
    <property type="entry name" value="MAP9"/>
</dbReference>
<feature type="compositionally biased region" description="Low complexity" evidence="1">
    <location>
        <begin position="636"/>
        <end position="666"/>
    </location>
</feature>
<feature type="compositionally biased region" description="Basic and acidic residues" evidence="1">
    <location>
        <begin position="172"/>
        <end position="194"/>
    </location>
</feature>
<organism evidence="2 3">
    <name type="scientific">Diploscapter pachys</name>
    <dbReference type="NCBI Taxonomy" id="2018661"/>
    <lineage>
        <taxon>Eukaryota</taxon>
        <taxon>Metazoa</taxon>
        <taxon>Ecdysozoa</taxon>
        <taxon>Nematoda</taxon>
        <taxon>Chromadorea</taxon>
        <taxon>Rhabditida</taxon>
        <taxon>Rhabditina</taxon>
        <taxon>Rhabditomorpha</taxon>
        <taxon>Rhabditoidea</taxon>
        <taxon>Rhabditidae</taxon>
        <taxon>Diploscapter</taxon>
    </lineage>
</organism>
<feature type="region of interest" description="Disordered" evidence="1">
    <location>
        <begin position="17"/>
        <end position="315"/>
    </location>
</feature>
<evidence type="ECO:0000313" key="2">
    <source>
        <dbReference type="EMBL" id="PAV76196.1"/>
    </source>
</evidence>
<dbReference type="Proteomes" id="UP000218231">
    <property type="component" value="Unassembled WGS sequence"/>
</dbReference>
<proteinExistence type="predicted"/>
<protein>
    <submittedName>
        <fullName evidence="2">Uncharacterized protein</fullName>
    </submittedName>
</protein>
<evidence type="ECO:0000313" key="3">
    <source>
        <dbReference type="Proteomes" id="UP000218231"/>
    </source>
</evidence>
<comment type="caution">
    <text evidence="2">The sequence shown here is derived from an EMBL/GenBank/DDBJ whole genome shotgun (WGS) entry which is preliminary data.</text>
</comment>
<keyword evidence="3" id="KW-1185">Reference proteome</keyword>
<dbReference type="GO" id="GO:0090307">
    <property type="term" value="P:mitotic spindle assembly"/>
    <property type="evidence" value="ECO:0007669"/>
    <property type="project" value="TreeGrafter"/>
</dbReference>
<feature type="compositionally biased region" description="Polar residues" evidence="1">
    <location>
        <begin position="152"/>
        <end position="171"/>
    </location>
</feature>
<name>A0A2A2KQC6_9BILA</name>
<feature type="compositionally biased region" description="Basic and acidic residues" evidence="1">
    <location>
        <begin position="294"/>
        <end position="315"/>
    </location>
</feature>
<dbReference type="GO" id="GO:0000281">
    <property type="term" value="P:mitotic cytokinesis"/>
    <property type="evidence" value="ECO:0007669"/>
    <property type="project" value="InterPro"/>
</dbReference>
<feature type="compositionally biased region" description="Polar residues" evidence="1">
    <location>
        <begin position="109"/>
        <end position="125"/>
    </location>
</feature>
<gene>
    <name evidence="2" type="ORF">WR25_21339</name>
</gene>
<dbReference type="EMBL" id="LIAE01007929">
    <property type="protein sequence ID" value="PAV76196.1"/>
    <property type="molecule type" value="Genomic_DNA"/>
</dbReference>
<dbReference type="GO" id="GO:0008017">
    <property type="term" value="F:microtubule binding"/>
    <property type="evidence" value="ECO:0007669"/>
    <property type="project" value="TreeGrafter"/>
</dbReference>
<feature type="compositionally biased region" description="Polar residues" evidence="1">
    <location>
        <begin position="27"/>
        <end position="37"/>
    </location>
</feature>
<feature type="compositionally biased region" description="Basic and acidic residues" evidence="1">
    <location>
        <begin position="237"/>
        <end position="287"/>
    </location>
</feature>
<sequence>MDDNRMRNLSVKQTLDELLGISREPNNKPSTSGTSGLINGLFDSSMRPPTRHGGRDSVSSNEENRDPSTSLSASYQKDKEKQERTLRRDKSLNDSDDDFIRRLSEMRKQTSLGSGRSMTGGTSVIRTEKRQSNTSTIEETEEHLPLPFDNPSEVSPSSESKNETYRITSSESETKTEPKPSKTEEAPKPKERQKSAPVPAVRRKSLPKKTEKPAVARIERTGIPSEDNATFRVWQQKVDEREREQRKSEKEENDRKKKDQQEKKLLAQKQFERWKEDRDAIDKERRLKEKQKKMKEAERVRAEKESKKKDAEKAFESWKKERLNKKKDEEKKTMQQLQQHLKNKLDEEEINDYKRLLADEAYQTWLQLKEADALRQETASEHQTQLTPWIPPNNTVPRQFVPTEDIPLKEGQYHIDQPEPCPERAHARDLHNEGTQQGLAIFISVHAGQAYYKIQGHYAGVTVASIYGKEKIRSAFLPEEQKIASELARILGNDYSDFYVQYFEIHGEDAGFPTTIYFGYLSTNDQNNRDDLISKLQADKDMMLYFMMSMLRQCQSGRRFHETPIFKFKALVKIWDAIREVNTRGFQPSAAIAEIGLNNIVHTDVNQDFAAFLLKNGGIVRVGIEHKTVECEDRSGSQGPGQSITSPSSTQSSGNSSSIAAATTSSAAKFRRVILSTST</sequence>
<dbReference type="PANTHER" id="PTHR14739">
    <property type="entry name" value="MICROTUBULE-ASSOCIATED PROTEIN 9"/>
    <property type="match status" value="1"/>
</dbReference>
<dbReference type="PANTHER" id="PTHR14739:SF9">
    <property type="entry name" value="MICROTUBULE-ASSOCIATED PROTEIN 9"/>
    <property type="match status" value="1"/>
</dbReference>
<feature type="region of interest" description="Disordered" evidence="1">
    <location>
        <begin position="631"/>
        <end position="666"/>
    </location>
</feature>
<evidence type="ECO:0000256" key="1">
    <source>
        <dbReference type="SAM" id="MobiDB-lite"/>
    </source>
</evidence>
<dbReference type="OrthoDB" id="5877408at2759"/>
<reference evidence="2 3" key="1">
    <citation type="journal article" date="2017" name="Curr. Biol.">
        <title>Genome architecture and evolution of a unichromosomal asexual nematode.</title>
        <authorList>
            <person name="Fradin H."/>
            <person name="Zegar C."/>
            <person name="Gutwein M."/>
            <person name="Lucas J."/>
            <person name="Kovtun M."/>
            <person name="Corcoran D."/>
            <person name="Baugh L.R."/>
            <person name="Kiontke K."/>
            <person name="Gunsalus K."/>
            <person name="Fitch D.H."/>
            <person name="Piano F."/>
        </authorList>
    </citation>
    <scope>NUCLEOTIDE SEQUENCE [LARGE SCALE GENOMIC DNA]</scope>
    <source>
        <strain evidence="2">PF1309</strain>
    </source>
</reference>
<feature type="compositionally biased region" description="Polar residues" evidence="1">
    <location>
        <begin position="57"/>
        <end position="75"/>
    </location>
</feature>
<feature type="compositionally biased region" description="Basic and acidic residues" evidence="1">
    <location>
        <begin position="76"/>
        <end position="108"/>
    </location>
</feature>
<accession>A0A2A2KQC6</accession>
<dbReference type="STRING" id="2018661.A0A2A2KQC6"/>
<dbReference type="AlphaFoldDB" id="A0A2A2KQC6"/>
<feature type="compositionally biased region" description="Basic and acidic residues" evidence="1">
    <location>
        <begin position="208"/>
        <end position="220"/>
    </location>
</feature>